<reference evidence="1" key="1">
    <citation type="submission" date="2014-12" db="EMBL/GenBank/DDBJ databases">
        <title>Insight into the proteome of Arion vulgaris.</title>
        <authorList>
            <person name="Aradska J."/>
            <person name="Bulat T."/>
            <person name="Smidak R."/>
            <person name="Sarate P."/>
            <person name="Gangsoo J."/>
            <person name="Sialana F."/>
            <person name="Bilban M."/>
            <person name="Lubec G."/>
        </authorList>
    </citation>
    <scope>NUCLEOTIDE SEQUENCE</scope>
    <source>
        <tissue evidence="1">Skin</tissue>
    </source>
</reference>
<gene>
    <name evidence="1" type="primary">ORF82199</name>
</gene>
<dbReference type="EMBL" id="HACG01025522">
    <property type="protein sequence ID" value="CEK72387.1"/>
    <property type="molecule type" value="Transcribed_RNA"/>
</dbReference>
<accession>A0A0B6ZVM3</accession>
<protein>
    <submittedName>
        <fullName evidence="1">Uncharacterized protein</fullName>
    </submittedName>
</protein>
<name>A0A0B6ZVM3_9EUPU</name>
<dbReference type="AlphaFoldDB" id="A0A0B6ZVM3"/>
<feature type="non-terminal residue" evidence="1">
    <location>
        <position position="51"/>
    </location>
</feature>
<organism evidence="1">
    <name type="scientific">Arion vulgaris</name>
    <dbReference type="NCBI Taxonomy" id="1028688"/>
    <lineage>
        <taxon>Eukaryota</taxon>
        <taxon>Metazoa</taxon>
        <taxon>Spiralia</taxon>
        <taxon>Lophotrochozoa</taxon>
        <taxon>Mollusca</taxon>
        <taxon>Gastropoda</taxon>
        <taxon>Heterobranchia</taxon>
        <taxon>Euthyneura</taxon>
        <taxon>Panpulmonata</taxon>
        <taxon>Eupulmonata</taxon>
        <taxon>Stylommatophora</taxon>
        <taxon>Helicina</taxon>
        <taxon>Arionoidea</taxon>
        <taxon>Arionidae</taxon>
        <taxon>Arion</taxon>
    </lineage>
</organism>
<sequence>MTNPSRQRRPCSDQPSLSLVPAKRQYLLSTHMALQEWTTREKYSSNQCFTR</sequence>
<evidence type="ECO:0000313" key="1">
    <source>
        <dbReference type="EMBL" id="CEK72387.1"/>
    </source>
</evidence>
<proteinExistence type="predicted"/>